<reference evidence="11" key="2">
    <citation type="submission" date="2015-01" db="EMBL/GenBank/DDBJ databases">
        <title>Evolutionary Origins and Diversification of the Mycorrhizal Mutualists.</title>
        <authorList>
            <consortium name="DOE Joint Genome Institute"/>
            <consortium name="Mycorrhizal Genomics Consortium"/>
            <person name="Kohler A."/>
            <person name="Kuo A."/>
            <person name="Nagy L.G."/>
            <person name="Floudas D."/>
            <person name="Copeland A."/>
            <person name="Barry K.W."/>
            <person name="Cichocki N."/>
            <person name="Veneault-Fourrey C."/>
            <person name="LaButti K."/>
            <person name="Lindquist E.A."/>
            <person name="Lipzen A."/>
            <person name="Lundell T."/>
            <person name="Morin E."/>
            <person name="Murat C."/>
            <person name="Riley R."/>
            <person name="Ohm R."/>
            <person name="Sun H."/>
            <person name="Tunlid A."/>
            <person name="Henrissat B."/>
            <person name="Grigoriev I.V."/>
            <person name="Hibbett D.S."/>
            <person name="Martin F."/>
        </authorList>
    </citation>
    <scope>NUCLEOTIDE SEQUENCE [LARGE SCALE GENOMIC DNA]</scope>
    <source>
        <strain evidence="11">ATCC 200175</strain>
    </source>
</reference>
<keyword evidence="4 7" id="KW-0863">Zinc-finger</keyword>
<evidence type="ECO:0000313" key="11">
    <source>
        <dbReference type="Proteomes" id="UP000053647"/>
    </source>
</evidence>
<dbReference type="GO" id="GO:0001228">
    <property type="term" value="F:DNA-binding transcription activator activity, RNA polymerase II-specific"/>
    <property type="evidence" value="ECO:0007669"/>
    <property type="project" value="TreeGrafter"/>
</dbReference>
<feature type="region of interest" description="Disordered" evidence="8">
    <location>
        <begin position="93"/>
        <end position="124"/>
    </location>
</feature>
<dbReference type="InterPro" id="IPR013087">
    <property type="entry name" value="Znf_C2H2_type"/>
</dbReference>
<gene>
    <name evidence="10" type="ORF">PAXINDRAFT_12675</name>
</gene>
<name>A0A0C9TWE0_PAXIN</name>
<dbReference type="OrthoDB" id="6105938at2759"/>
<protein>
    <recommendedName>
        <fullName evidence="9">C2H2-type domain-containing protein</fullName>
    </recommendedName>
</protein>
<dbReference type="GO" id="GO:0000978">
    <property type="term" value="F:RNA polymerase II cis-regulatory region sequence-specific DNA binding"/>
    <property type="evidence" value="ECO:0007669"/>
    <property type="project" value="TreeGrafter"/>
</dbReference>
<proteinExistence type="predicted"/>
<dbReference type="PROSITE" id="PS50157">
    <property type="entry name" value="ZINC_FINGER_C2H2_2"/>
    <property type="match status" value="5"/>
</dbReference>
<dbReference type="HOGENOM" id="CLU_289697_0_0_1"/>
<dbReference type="SUPFAM" id="SSF57667">
    <property type="entry name" value="beta-beta-alpha zinc fingers"/>
    <property type="match status" value="2"/>
</dbReference>
<sequence length="1079" mass="117617">MPLCLICPTSSQRSFPEISDLADHMRQVHSLKAHNSSEAHSPTQQLVASTQCSVCNKKFTTPGGLLSHQQAKQHYYLPCPTCSRNFTAPEDLSRHQADAHSPLSSSSSTGVNGHSLANGQRSTEQRVIHRCSECETRFDSLAELETHRVSHRKFPCSKCSLTFSSLIEWNGHFKRVHNKVQCSACNAVFTSEEILVSHGRYCPAIARPASSQSGGSKTGPSGSQNNGQVVCDFCNKGFNSREALQAHAATKHPSAAKCVICHLACSSPTALEDHVNTIHSCAVCRDGILRNAGTLADHMVEHSHPIRCKKCGTRYRSEQERALHFAAADNDHPICVRCQVGFEDDAALRMHANLAHPPSPKPSPKPSSPTFFKCEQCPGLFSLQVALEAHVAAKHKPIFECELCHHACSSQTDLDVHTVTVHSCPICHDGVYMDTKALEDHLEQHRAPYQCTSCGTAYTEEVQLLQHYKESPNEIHPLCEKCGIAFENSDVYTARAWGSQHVEETHPRFACDTCDGALFDQDELPAHYLSSRKHPKCEKCHIGFNDQFDFADHGASAHPESHCYFCQWQFDSPDILRNHIRHFASHPRCVDCDLRFADTDAYQHHLFVSHRPSFGDPQDLEPLTVSEDNHDRIRAHADLSSPPLSPPGRAFDPQWGFEGSASLPYASFIALPPSLSGYSSPTSQRLTTESTFQSSSSGSHSRSSTLSVDQGFPNDEQQREPSQPTIQLPSLDVNQAPDGSPEFNHSPLSMIPLVGTPLMSSTQTIPSLDFRSPFSPRPDTAPLVPLSQAVHVVAVVNKIVDSDSSSSFTHSPKLISPVVKLPDPEAASPSSTTSGWTTSSCESKGSIHSHSTSSSKGMNVTYAVEQVVSPERSMPQLSLVVPSSTQLSVCASISACPSSISPESAGINVSANVTPDYLREARAYLSLTHQPQGPSSPPASHSPGTSPILSSTGLGLGERRREVRFEDNIMSEPVWDRQSTSSDSSVDPPVSLPRTGAGHFRRNGVDLFYHLQSLISYGVQMQVSANYHDSQLLNAGLGSGRMARQIMRRFIHTAGSPTNRLGHLTIAGPVIVTSAGNRQ</sequence>
<dbReference type="EMBL" id="KN819342">
    <property type="protein sequence ID" value="KIJ14573.1"/>
    <property type="molecule type" value="Genomic_DNA"/>
</dbReference>
<evidence type="ECO:0000256" key="6">
    <source>
        <dbReference type="ARBA" id="ARBA00023242"/>
    </source>
</evidence>
<evidence type="ECO:0000313" key="10">
    <source>
        <dbReference type="EMBL" id="KIJ14573.1"/>
    </source>
</evidence>
<feature type="region of interest" description="Disordered" evidence="8">
    <location>
        <begin position="928"/>
        <end position="997"/>
    </location>
</feature>
<dbReference type="Proteomes" id="UP000053647">
    <property type="component" value="Unassembled WGS sequence"/>
</dbReference>
<dbReference type="GO" id="GO:0008270">
    <property type="term" value="F:zinc ion binding"/>
    <property type="evidence" value="ECO:0007669"/>
    <property type="project" value="UniProtKB-KW"/>
</dbReference>
<dbReference type="SMART" id="SM00355">
    <property type="entry name" value="ZnF_C2H2"/>
    <property type="match status" value="17"/>
</dbReference>
<feature type="domain" description="C2H2-type" evidence="9">
    <location>
        <begin position="449"/>
        <end position="476"/>
    </location>
</feature>
<keyword evidence="11" id="KW-1185">Reference proteome</keyword>
<evidence type="ECO:0000256" key="2">
    <source>
        <dbReference type="ARBA" id="ARBA00022723"/>
    </source>
</evidence>
<dbReference type="Gene3D" id="3.30.160.60">
    <property type="entry name" value="Classic Zinc Finger"/>
    <property type="match status" value="5"/>
</dbReference>
<feature type="compositionally biased region" description="Low complexity" evidence="8">
    <location>
        <begin position="929"/>
        <end position="947"/>
    </location>
</feature>
<dbReference type="InterPro" id="IPR036236">
    <property type="entry name" value="Znf_C2H2_sf"/>
</dbReference>
<keyword evidence="6" id="KW-0539">Nucleus</keyword>
<feature type="compositionally biased region" description="Polar residues" evidence="8">
    <location>
        <begin position="109"/>
        <end position="122"/>
    </location>
</feature>
<reference evidence="10 11" key="1">
    <citation type="submission" date="2014-06" db="EMBL/GenBank/DDBJ databases">
        <authorList>
            <consortium name="DOE Joint Genome Institute"/>
            <person name="Kuo A."/>
            <person name="Kohler A."/>
            <person name="Nagy L.G."/>
            <person name="Floudas D."/>
            <person name="Copeland A."/>
            <person name="Barry K.W."/>
            <person name="Cichocki N."/>
            <person name="Veneault-Fourrey C."/>
            <person name="LaButti K."/>
            <person name="Lindquist E.A."/>
            <person name="Lipzen A."/>
            <person name="Lundell T."/>
            <person name="Morin E."/>
            <person name="Murat C."/>
            <person name="Sun H."/>
            <person name="Tunlid A."/>
            <person name="Henrissat B."/>
            <person name="Grigoriev I.V."/>
            <person name="Hibbett D.S."/>
            <person name="Martin F."/>
            <person name="Nordberg H.P."/>
            <person name="Cantor M.N."/>
            <person name="Hua S.X."/>
        </authorList>
    </citation>
    <scope>NUCLEOTIDE SEQUENCE [LARGE SCALE GENOMIC DNA]</scope>
    <source>
        <strain evidence="10 11">ATCC 200175</strain>
    </source>
</reference>
<evidence type="ECO:0000256" key="3">
    <source>
        <dbReference type="ARBA" id="ARBA00022737"/>
    </source>
</evidence>
<feature type="domain" description="C2H2-type" evidence="9">
    <location>
        <begin position="77"/>
        <end position="105"/>
    </location>
</feature>
<evidence type="ECO:0000256" key="4">
    <source>
        <dbReference type="ARBA" id="ARBA00022771"/>
    </source>
</evidence>
<dbReference type="PROSITE" id="PS00028">
    <property type="entry name" value="ZINC_FINGER_C2H2_1"/>
    <property type="match status" value="6"/>
</dbReference>
<feature type="compositionally biased region" description="Low complexity" evidence="8">
    <location>
        <begin position="828"/>
        <end position="856"/>
    </location>
</feature>
<dbReference type="AlphaFoldDB" id="A0A0C9TWE0"/>
<feature type="domain" description="C2H2-type" evidence="9">
    <location>
        <begin position="229"/>
        <end position="257"/>
    </location>
</feature>
<dbReference type="PANTHER" id="PTHR24376:SF235">
    <property type="entry name" value="C2H2-TYPE DOMAIN-CONTAINING PROTEIN"/>
    <property type="match status" value="1"/>
</dbReference>
<keyword evidence="3" id="KW-0677">Repeat</keyword>
<evidence type="ECO:0000256" key="7">
    <source>
        <dbReference type="PROSITE-ProRule" id="PRU00042"/>
    </source>
</evidence>
<organism evidence="10 11">
    <name type="scientific">Paxillus involutus ATCC 200175</name>
    <dbReference type="NCBI Taxonomy" id="664439"/>
    <lineage>
        <taxon>Eukaryota</taxon>
        <taxon>Fungi</taxon>
        <taxon>Dikarya</taxon>
        <taxon>Basidiomycota</taxon>
        <taxon>Agaricomycotina</taxon>
        <taxon>Agaricomycetes</taxon>
        <taxon>Agaricomycetidae</taxon>
        <taxon>Boletales</taxon>
        <taxon>Paxilineae</taxon>
        <taxon>Paxillaceae</taxon>
        <taxon>Paxillus</taxon>
    </lineage>
</organism>
<dbReference type="Pfam" id="PF12874">
    <property type="entry name" value="zf-met"/>
    <property type="match status" value="2"/>
</dbReference>
<evidence type="ECO:0000256" key="8">
    <source>
        <dbReference type="SAM" id="MobiDB-lite"/>
    </source>
</evidence>
<dbReference type="Pfam" id="PF13912">
    <property type="entry name" value="zf-C2H2_6"/>
    <property type="match status" value="2"/>
</dbReference>
<feature type="domain" description="C2H2-type" evidence="9">
    <location>
        <begin position="50"/>
        <end position="74"/>
    </location>
</feature>
<keyword evidence="5" id="KW-0862">Zinc</keyword>
<feature type="region of interest" description="Disordered" evidence="8">
    <location>
        <begin position="678"/>
        <end position="748"/>
    </location>
</feature>
<dbReference type="PANTHER" id="PTHR24376">
    <property type="entry name" value="ZINC FINGER PROTEIN"/>
    <property type="match status" value="1"/>
</dbReference>
<feature type="compositionally biased region" description="Low complexity" evidence="8">
    <location>
        <begin position="687"/>
        <end position="707"/>
    </location>
</feature>
<dbReference type="GO" id="GO:0005634">
    <property type="term" value="C:nucleus"/>
    <property type="evidence" value="ECO:0007669"/>
    <property type="project" value="UniProtKB-SubCell"/>
</dbReference>
<keyword evidence="2" id="KW-0479">Metal-binding</keyword>
<accession>A0A0C9TWE0</accession>
<evidence type="ECO:0000259" key="9">
    <source>
        <dbReference type="PROSITE" id="PS50157"/>
    </source>
</evidence>
<feature type="domain" description="C2H2-type" evidence="9">
    <location>
        <begin position="129"/>
        <end position="151"/>
    </location>
</feature>
<feature type="compositionally biased region" description="Basic and acidic residues" evidence="8">
    <location>
        <begin position="957"/>
        <end position="967"/>
    </location>
</feature>
<evidence type="ECO:0000256" key="1">
    <source>
        <dbReference type="ARBA" id="ARBA00004123"/>
    </source>
</evidence>
<comment type="subcellular location">
    <subcellularLocation>
        <location evidence="1">Nucleus</location>
    </subcellularLocation>
</comment>
<feature type="region of interest" description="Disordered" evidence="8">
    <location>
        <begin position="819"/>
        <end position="856"/>
    </location>
</feature>
<evidence type="ECO:0000256" key="5">
    <source>
        <dbReference type="ARBA" id="ARBA00022833"/>
    </source>
</evidence>